<accession>X6LCY1</accession>
<feature type="region of interest" description="Disordered" evidence="1">
    <location>
        <begin position="78"/>
        <end position="101"/>
    </location>
</feature>
<keyword evidence="3" id="KW-1185">Reference proteome</keyword>
<organism evidence="2 3">
    <name type="scientific">Reticulomyxa filosa</name>
    <dbReference type="NCBI Taxonomy" id="46433"/>
    <lineage>
        <taxon>Eukaryota</taxon>
        <taxon>Sar</taxon>
        <taxon>Rhizaria</taxon>
        <taxon>Retaria</taxon>
        <taxon>Foraminifera</taxon>
        <taxon>Monothalamids</taxon>
        <taxon>Reticulomyxidae</taxon>
        <taxon>Reticulomyxa</taxon>
    </lineage>
</organism>
<proteinExistence type="predicted"/>
<evidence type="ECO:0000313" key="2">
    <source>
        <dbReference type="EMBL" id="ETN98619.1"/>
    </source>
</evidence>
<protein>
    <submittedName>
        <fullName evidence="2">Uncharacterized protein</fullName>
    </submittedName>
</protein>
<name>X6LCY1_RETFI</name>
<sequence length="198" mass="22692">MKNYSKDHVNLIIDLKKEMENFIKCGAIDPKRKANSINVINEASEQQKQKEVSTHGASEKQPEQMNLINAICKASEQKENSINSTQETSEQKEHLSDVTNGNCIGNTSNTQNLDQWYISNIDNCNIIKKLEEENDILRKLTTGILSKISKLTTISKIDNICKKRCRETPNILDMVPLKKRRIQIIYTKHKILLKLKVL</sequence>
<reference evidence="2 3" key="1">
    <citation type="journal article" date="2013" name="Curr. Biol.">
        <title>The Genome of the Foraminiferan Reticulomyxa filosa.</title>
        <authorList>
            <person name="Glockner G."/>
            <person name="Hulsmann N."/>
            <person name="Schleicher M."/>
            <person name="Noegel A.A."/>
            <person name="Eichinger L."/>
            <person name="Gallinger C."/>
            <person name="Pawlowski J."/>
            <person name="Sierra R."/>
            <person name="Euteneuer U."/>
            <person name="Pillet L."/>
            <person name="Moustafa A."/>
            <person name="Platzer M."/>
            <person name="Groth M."/>
            <person name="Szafranski K."/>
            <person name="Schliwa M."/>
        </authorList>
    </citation>
    <scope>NUCLEOTIDE SEQUENCE [LARGE SCALE GENOMIC DNA]</scope>
</reference>
<dbReference type="Proteomes" id="UP000023152">
    <property type="component" value="Unassembled WGS sequence"/>
</dbReference>
<evidence type="ECO:0000256" key="1">
    <source>
        <dbReference type="SAM" id="MobiDB-lite"/>
    </source>
</evidence>
<gene>
    <name evidence="2" type="ORF">RFI_38873</name>
</gene>
<dbReference type="EMBL" id="ASPP01046239">
    <property type="protein sequence ID" value="ETN98619.1"/>
    <property type="molecule type" value="Genomic_DNA"/>
</dbReference>
<evidence type="ECO:0000313" key="3">
    <source>
        <dbReference type="Proteomes" id="UP000023152"/>
    </source>
</evidence>
<comment type="caution">
    <text evidence="2">The sequence shown here is derived from an EMBL/GenBank/DDBJ whole genome shotgun (WGS) entry which is preliminary data.</text>
</comment>
<dbReference type="AlphaFoldDB" id="X6LCY1"/>